<sequence length="161" mass="17131">MPAEKLWVCTAWAACSTRADGQPMSVRIAAARSADSVEAWLRRGEFFSTATQSCSTVAASSSSRSPPSLAWMRRTLLHTRCTWARSWEPSVLATGRQGSSSSARGCRGKNGALAIACAPSIRGGVEHCFGAATVYQSSLLRAGRAVSGNTGNHRDDDSCRY</sequence>
<evidence type="ECO:0000313" key="2">
    <source>
        <dbReference type="Proteomes" id="UP000218231"/>
    </source>
</evidence>
<proteinExistence type="predicted"/>
<organism evidence="1 2">
    <name type="scientific">Diploscapter pachys</name>
    <dbReference type="NCBI Taxonomy" id="2018661"/>
    <lineage>
        <taxon>Eukaryota</taxon>
        <taxon>Metazoa</taxon>
        <taxon>Ecdysozoa</taxon>
        <taxon>Nematoda</taxon>
        <taxon>Chromadorea</taxon>
        <taxon>Rhabditida</taxon>
        <taxon>Rhabditina</taxon>
        <taxon>Rhabditomorpha</taxon>
        <taxon>Rhabditoidea</taxon>
        <taxon>Rhabditidae</taxon>
        <taxon>Diploscapter</taxon>
    </lineage>
</organism>
<accession>A0A2A2K9G4</accession>
<dbReference type="Proteomes" id="UP000218231">
    <property type="component" value="Unassembled WGS sequence"/>
</dbReference>
<reference evidence="1 2" key="1">
    <citation type="journal article" date="2017" name="Curr. Biol.">
        <title>Genome architecture and evolution of a unichromosomal asexual nematode.</title>
        <authorList>
            <person name="Fradin H."/>
            <person name="Zegar C."/>
            <person name="Gutwein M."/>
            <person name="Lucas J."/>
            <person name="Kovtun M."/>
            <person name="Corcoran D."/>
            <person name="Baugh L.R."/>
            <person name="Kiontke K."/>
            <person name="Gunsalus K."/>
            <person name="Fitch D.H."/>
            <person name="Piano F."/>
        </authorList>
    </citation>
    <scope>NUCLEOTIDE SEQUENCE [LARGE SCALE GENOMIC DNA]</scope>
    <source>
        <strain evidence="1">PF1309</strain>
    </source>
</reference>
<evidence type="ECO:0000313" key="1">
    <source>
        <dbReference type="EMBL" id="PAV70565.1"/>
    </source>
</evidence>
<protein>
    <submittedName>
        <fullName evidence="1">Uncharacterized protein</fullName>
    </submittedName>
</protein>
<name>A0A2A2K9G4_9BILA</name>
<keyword evidence="2" id="KW-1185">Reference proteome</keyword>
<dbReference type="EMBL" id="LIAE01009250">
    <property type="protein sequence ID" value="PAV70565.1"/>
    <property type="molecule type" value="Genomic_DNA"/>
</dbReference>
<comment type="caution">
    <text evidence="1">The sequence shown here is derived from an EMBL/GenBank/DDBJ whole genome shotgun (WGS) entry which is preliminary data.</text>
</comment>
<gene>
    <name evidence="1" type="ORF">WR25_01479</name>
</gene>
<dbReference type="AlphaFoldDB" id="A0A2A2K9G4"/>